<reference evidence="7 8" key="1">
    <citation type="submission" date="2019-08" db="EMBL/GenBank/DDBJ databases">
        <title>Pelomicrobium methylotrophicum gen. nov., sp. nov. a moderately thermophilic, facultatively anaerobic, lithoautotrophic and methylotrophic bacterium isolated from a terrestrial mud volcano.</title>
        <authorList>
            <person name="Slobodkina G.B."/>
            <person name="Merkel A.Y."/>
            <person name="Slobodkin A.I."/>
        </authorList>
    </citation>
    <scope>NUCLEOTIDE SEQUENCE [LARGE SCALE GENOMIC DNA]</scope>
    <source>
        <strain evidence="7 8">SM250</strain>
    </source>
</reference>
<sequence length="401" mass="45040">MTGDRLALLELVEKHQDGDFLCELAQFAAQRLMELEADAMCGAKRYERSEEQVNHRNGYRPRSWETRVGRLELKIPKLRQGGYHPAFLEPRRAAVRALVAVVQEACLKGVSTRKVDELVQALGMTGVSKSEVLRLCAELSGQARAFLERPLEGVWPYVWLEATYLKCRDAGRVVSKAVVVAVGVNASGRREVLGLAVGPAETEAFWMQFLRSLSARGLSAVRLVVSDCHQGLERAAAKVLGATWQRCRVHFMRNALAHVPRRQHQMVAAVIRTAFVQDSPEEARAQWREIADKLRGRFPRLAELMDGAEDDVLAFMSFPKEHWSQLASTKALERVNKEIKRRAHVVGIFPNEEAIVRLVGTLLEEQTDEWQVTRRYMGMETLSNVLNPEPAPALTKEKAAA</sequence>
<dbReference type="Proteomes" id="UP000321201">
    <property type="component" value="Unassembled WGS sequence"/>
</dbReference>
<dbReference type="InParanoid" id="A0A5C7EXT0"/>
<proteinExistence type="inferred from homology"/>
<name>A0A5C7EXT0_9PROT</name>
<dbReference type="GO" id="GO:0003677">
    <property type="term" value="F:DNA binding"/>
    <property type="evidence" value="ECO:0007669"/>
    <property type="project" value="UniProtKB-UniRule"/>
</dbReference>
<evidence type="ECO:0000256" key="6">
    <source>
        <dbReference type="RuleBase" id="RU365089"/>
    </source>
</evidence>
<keyword evidence="5 6" id="KW-0233">DNA recombination</keyword>
<comment type="similarity">
    <text evidence="2 6">Belongs to the transposase mutator family.</text>
</comment>
<dbReference type="Pfam" id="PF00872">
    <property type="entry name" value="Transposase_mut"/>
    <property type="match status" value="1"/>
</dbReference>
<dbReference type="GO" id="GO:0004803">
    <property type="term" value="F:transposase activity"/>
    <property type="evidence" value="ECO:0007669"/>
    <property type="project" value="UniProtKB-UniRule"/>
</dbReference>
<dbReference type="OrthoDB" id="9779930at2"/>
<keyword evidence="3 6" id="KW-0815">Transposition</keyword>
<dbReference type="PANTHER" id="PTHR33217:SF7">
    <property type="entry name" value="TRANSPOSASE FOR INSERTION SEQUENCE ELEMENT IS1081"/>
    <property type="match status" value="1"/>
</dbReference>
<organism evidence="7 8">
    <name type="scientific">Pelomicrobium methylotrophicum</name>
    <dbReference type="NCBI Taxonomy" id="2602750"/>
    <lineage>
        <taxon>Bacteria</taxon>
        <taxon>Pseudomonadati</taxon>
        <taxon>Pseudomonadota</taxon>
        <taxon>Hydrogenophilia</taxon>
        <taxon>Hydrogenophilia incertae sedis</taxon>
        <taxon>Pelomicrobium</taxon>
    </lineage>
</organism>
<dbReference type="NCBIfam" id="NF033543">
    <property type="entry name" value="transpos_IS256"/>
    <property type="match status" value="1"/>
</dbReference>
<evidence type="ECO:0000313" key="8">
    <source>
        <dbReference type="Proteomes" id="UP000321201"/>
    </source>
</evidence>
<comment type="caution">
    <text evidence="7">The sequence shown here is derived from an EMBL/GenBank/DDBJ whole genome shotgun (WGS) entry which is preliminary data.</text>
</comment>
<keyword evidence="8" id="KW-1185">Reference proteome</keyword>
<accession>A0A5C7EXT0</accession>
<evidence type="ECO:0000256" key="3">
    <source>
        <dbReference type="ARBA" id="ARBA00022578"/>
    </source>
</evidence>
<evidence type="ECO:0000256" key="5">
    <source>
        <dbReference type="ARBA" id="ARBA00023172"/>
    </source>
</evidence>
<gene>
    <name evidence="7" type="ORF">FR698_08810</name>
</gene>
<dbReference type="PANTHER" id="PTHR33217">
    <property type="entry name" value="TRANSPOSASE FOR INSERTION SEQUENCE ELEMENT IS1081"/>
    <property type="match status" value="1"/>
</dbReference>
<dbReference type="RefSeq" id="WP_147799842.1">
    <property type="nucleotide sequence ID" value="NZ_VPFL01000010.1"/>
</dbReference>
<protein>
    <recommendedName>
        <fullName evidence="6">Mutator family transposase</fullName>
    </recommendedName>
</protein>
<dbReference type="EMBL" id="VPFL01000010">
    <property type="protein sequence ID" value="TXF11879.1"/>
    <property type="molecule type" value="Genomic_DNA"/>
</dbReference>
<keyword evidence="6" id="KW-0814">Transposable element</keyword>
<dbReference type="GO" id="GO:0006313">
    <property type="term" value="P:DNA transposition"/>
    <property type="evidence" value="ECO:0007669"/>
    <property type="project" value="UniProtKB-UniRule"/>
</dbReference>
<comment type="function">
    <text evidence="1 6">Required for the transposition of the insertion element.</text>
</comment>
<keyword evidence="4 6" id="KW-0238">DNA-binding</keyword>
<evidence type="ECO:0000256" key="4">
    <source>
        <dbReference type="ARBA" id="ARBA00023125"/>
    </source>
</evidence>
<dbReference type="AlphaFoldDB" id="A0A5C7EXT0"/>
<evidence type="ECO:0000313" key="7">
    <source>
        <dbReference type="EMBL" id="TXF11879.1"/>
    </source>
</evidence>
<evidence type="ECO:0000256" key="1">
    <source>
        <dbReference type="ARBA" id="ARBA00002190"/>
    </source>
</evidence>
<evidence type="ECO:0000256" key="2">
    <source>
        <dbReference type="ARBA" id="ARBA00010961"/>
    </source>
</evidence>
<dbReference type="InterPro" id="IPR001207">
    <property type="entry name" value="Transposase_mutator"/>
</dbReference>